<comment type="caution">
    <text evidence="1">The sequence shown here is derived from an EMBL/GenBank/DDBJ whole genome shotgun (WGS) entry which is preliminary data.</text>
</comment>
<evidence type="ECO:0000313" key="1">
    <source>
        <dbReference type="EMBL" id="MPN14377.1"/>
    </source>
</evidence>
<organism evidence="1">
    <name type="scientific">bioreactor metagenome</name>
    <dbReference type="NCBI Taxonomy" id="1076179"/>
    <lineage>
        <taxon>unclassified sequences</taxon>
        <taxon>metagenomes</taxon>
        <taxon>ecological metagenomes</taxon>
    </lineage>
</organism>
<dbReference type="Gene3D" id="1.20.1600.10">
    <property type="entry name" value="Outer membrane efflux proteins (OEP)"/>
    <property type="match status" value="1"/>
</dbReference>
<dbReference type="GO" id="GO:0015562">
    <property type="term" value="F:efflux transmembrane transporter activity"/>
    <property type="evidence" value="ECO:0007669"/>
    <property type="project" value="InterPro"/>
</dbReference>
<dbReference type="AlphaFoldDB" id="A0A645FJ35"/>
<evidence type="ECO:0008006" key="2">
    <source>
        <dbReference type="Google" id="ProtNLM"/>
    </source>
</evidence>
<dbReference type="EMBL" id="VSSQ01060996">
    <property type="protein sequence ID" value="MPN14377.1"/>
    <property type="molecule type" value="Genomic_DNA"/>
</dbReference>
<accession>A0A645FJ35</accession>
<proteinExistence type="predicted"/>
<sequence length="247" mass="28491">MRRTLIILFTLFVLPINVNAQVFSPNNQMDTSDVFLHFALPPLEVLFENAKNGPSWELYTLKIEELNRKVLTEKRSWYQFVDFFGTYQYGVVGMNSYTDLGSSYPLIYQNSGGEQIWYNAGASIRFPLDKLVDKRNRTKVQKLTVKQAEKELEVWYEDRKMQIVELYVKSEEMLNNLKSAIEQYALSQAQYEMAEKDYIMGSINISALGIAKGQQVMAIQQIGKIKSELKVAILKLEIISCTKLLDK</sequence>
<gene>
    <name evidence="1" type="ORF">SDC9_161704</name>
</gene>
<reference evidence="1" key="1">
    <citation type="submission" date="2019-08" db="EMBL/GenBank/DDBJ databases">
        <authorList>
            <person name="Kucharzyk K."/>
            <person name="Murdoch R.W."/>
            <person name="Higgins S."/>
            <person name="Loffler F."/>
        </authorList>
    </citation>
    <scope>NUCLEOTIDE SEQUENCE</scope>
</reference>
<name>A0A645FJ35_9ZZZZ</name>
<protein>
    <recommendedName>
        <fullName evidence="2">Outer membrane efflux protein</fullName>
    </recommendedName>
</protein>
<dbReference type="SUPFAM" id="SSF56954">
    <property type="entry name" value="Outer membrane efflux proteins (OEP)"/>
    <property type="match status" value="1"/>
</dbReference>